<evidence type="ECO:0000313" key="9">
    <source>
        <dbReference type="EMBL" id="PRT54836.1"/>
    </source>
</evidence>
<feature type="transmembrane region" description="Helical" evidence="7">
    <location>
        <begin position="46"/>
        <end position="66"/>
    </location>
</feature>
<comment type="caution">
    <text evidence="9">The sequence shown here is derived from an EMBL/GenBank/DDBJ whole genome shotgun (WGS) entry which is preliminary data.</text>
</comment>
<gene>
    <name evidence="9" type="ORF">B9G98_02456</name>
</gene>
<dbReference type="GO" id="GO:0032977">
    <property type="term" value="F:membrane insertase activity"/>
    <property type="evidence" value="ECO:0007669"/>
    <property type="project" value="InterPro"/>
</dbReference>
<keyword evidence="10" id="KW-1185">Reference proteome</keyword>
<dbReference type="GO" id="GO:0005743">
    <property type="term" value="C:mitochondrial inner membrane"/>
    <property type="evidence" value="ECO:0007669"/>
    <property type="project" value="TreeGrafter"/>
</dbReference>
<dbReference type="PANTHER" id="PTHR12428">
    <property type="entry name" value="OXA1"/>
    <property type="match status" value="1"/>
</dbReference>
<organism evidence="9 10">
    <name type="scientific">Wickerhamiella sorbophila</name>
    <dbReference type="NCBI Taxonomy" id="45607"/>
    <lineage>
        <taxon>Eukaryota</taxon>
        <taxon>Fungi</taxon>
        <taxon>Dikarya</taxon>
        <taxon>Ascomycota</taxon>
        <taxon>Saccharomycotina</taxon>
        <taxon>Dipodascomycetes</taxon>
        <taxon>Dipodascales</taxon>
        <taxon>Trichomonascaceae</taxon>
        <taxon>Wickerhamiella</taxon>
    </lineage>
</organism>
<protein>
    <submittedName>
        <fullName evidence="9">Mitochondrial inner membrane protein COX18</fullName>
    </submittedName>
</protein>
<evidence type="ECO:0000256" key="6">
    <source>
        <dbReference type="RuleBase" id="RU003945"/>
    </source>
</evidence>
<dbReference type="PANTHER" id="PTHR12428:SF65">
    <property type="entry name" value="CYTOCHROME C OXIDASE ASSEMBLY PROTEIN COX18, MITOCHONDRIAL"/>
    <property type="match status" value="1"/>
</dbReference>
<evidence type="ECO:0000256" key="2">
    <source>
        <dbReference type="ARBA" id="ARBA00009877"/>
    </source>
</evidence>
<dbReference type="Pfam" id="PF02096">
    <property type="entry name" value="60KD_IMP"/>
    <property type="match status" value="1"/>
</dbReference>
<keyword evidence="3 6" id="KW-0812">Transmembrane</keyword>
<evidence type="ECO:0000313" key="10">
    <source>
        <dbReference type="Proteomes" id="UP000238350"/>
    </source>
</evidence>
<dbReference type="STRING" id="45607.A0A2T0FIP0"/>
<dbReference type="Proteomes" id="UP000238350">
    <property type="component" value="Unassembled WGS sequence"/>
</dbReference>
<evidence type="ECO:0000256" key="3">
    <source>
        <dbReference type="ARBA" id="ARBA00022692"/>
    </source>
</evidence>
<evidence type="ECO:0000256" key="7">
    <source>
        <dbReference type="SAM" id="Phobius"/>
    </source>
</evidence>
<sequence>MLRIRPGSGGSRFASVKLQRSFSEYLVPVHTALTSLHQFTGLSWPVLIPLTTIGLRLALTTPLAVLNRKRAQKQAKLAPLLQAMVPVFKAQLAAGAAAKRHELTAEQIGVLATKERRKQRISLYKEAKCQNWRMLLLPAIQIPLFVAMSLTLRSMCGWSVLDSIPLEQGFTEQGFGWIQSLDRPDNYGILPLAVGAFSLGNVELHSRALPTNSQGPSVAAALINFSRFGCVLFMAMAFQAPSAIGLYWLSSNAFSFVQTALMDKYLPIRVQPDYPTADPTVSSK</sequence>
<comment type="subcellular location">
    <subcellularLocation>
        <location evidence="1 6">Membrane</location>
        <topology evidence="1 6">Multi-pass membrane protein</topology>
    </subcellularLocation>
</comment>
<dbReference type="InterPro" id="IPR028055">
    <property type="entry name" value="YidC/Oxa/ALB_C"/>
</dbReference>
<dbReference type="InterPro" id="IPR001708">
    <property type="entry name" value="YidC/ALB3/OXA1/COX18"/>
</dbReference>
<evidence type="ECO:0000259" key="8">
    <source>
        <dbReference type="Pfam" id="PF02096"/>
    </source>
</evidence>
<keyword evidence="4 7" id="KW-1133">Transmembrane helix</keyword>
<dbReference type="AlphaFoldDB" id="A0A2T0FIP0"/>
<evidence type="ECO:0000256" key="1">
    <source>
        <dbReference type="ARBA" id="ARBA00004141"/>
    </source>
</evidence>
<dbReference type="RefSeq" id="XP_024664781.1">
    <property type="nucleotide sequence ID" value="XM_024809013.1"/>
</dbReference>
<evidence type="ECO:0000256" key="5">
    <source>
        <dbReference type="ARBA" id="ARBA00023136"/>
    </source>
</evidence>
<dbReference type="GO" id="GO:0033617">
    <property type="term" value="P:mitochondrial respiratory chain complex IV assembly"/>
    <property type="evidence" value="ECO:0007669"/>
    <property type="project" value="TreeGrafter"/>
</dbReference>
<name>A0A2T0FIP0_9ASCO</name>
<keyword evidence="5 7" id="KW-0472">Membrane</keyword>
<evidence type="ECO:0000256" key="4">
    <source>
        <dbReference type="ARBA" id="ARBA00022989"/>
    </source>
</evidence>
<dbReference type="EMBL" id="NDIQ01000021">
    <property type="protein sequence ID" value="PRT54836.1"/>
    <property type="molecule type" value="Genomic_DNA"/>
</dbReference>
<dbReference type="CDD" id="cd20069">
    <property type="entry name" value="5TM_Oxa1-like"/>
    <property type="match status" value="1"/>
</dbReference>
<dbReference type="GO" id="GO:0032979">
    <property type="term" value="P:protein insertion into mitochondrial inner membrane from matrix"/>
    <property type="evidence" value="ECO:0007669"/>
    <property type="project" value="TreeGrafter"/>
</dbReference>
<dbReference type="GeneID" id="36516204"/>
<comment type="similarity">
    <text evidence="2 6">Belongs to the OXA1/ALB3/YidC family.</text>
</comment>
<feature type="domain" description="Membrane insertase YidC/Oxa/ALB C-terminal" evidence="8">
    <location>
        <begin position="46"/>
        <end position="263"/>
    </location>
</feature>
<dbReference type="OrthoDB" id="2148490at2759"/>
<reference evidence="9 10" key="1">
    <citation type="submission" date="2017-04" db="EMBL/GenBank/DDBJ databases">
        <title>Genome sequencing of [Candida] sorbophila.</title>
        <authorList>
            <person name="Ahn J.O."/>
        </authorList>
    </citation>
    <scope>NUCLEOTIDE SEQUENCE [LARGE SCALE GENOMIC DNA]</scope>
    <source>
        <strain evidence="9 10">DS02</strain>
    </source>
</reference>
<accession>A0A2T0FIP0</accession>
<proteinExistence type="inferred from homology"/>